<organism evidence="2">
    <name type="scientific">Heterosigma akashiwo</name>
    <name type="common">Chromophytic alga</name>
    <name type="synonym">Heterosigma carterae</name>
    <dbReference type="NCBI Taxonomy" id="2829"/>
    <lineage>
        <taxon>Eukaryota</taxon>
        <taxon>Sar</taxon>
        <taxon>Stramenopiles</taxon>
        <taxon>Ochrophyta</taxon>
        <taxon>Raphidophyceae</taxon>
        <taxon>Chattonellales</taxon>
        <taxon>Chattonellaceae</taxon>
        <taxon>Heterosigma</taxon>
    </lineage>
</organism>
<accession>A0A6T5N8S1</accession>
<name>A0A6T5N8S1_HETAK</name>
<evidence type="ECO:0000256" key="1">
    <source>
        <dbReference type="SAM" id="Phobius"/>
    </source>
</evidence>
<gene>
    <name evidence="2" type="ORF">HAKA00212_LOCUS24521</name>
</gene>
<keyword evidence="1" id="KW-0472">Membrane</keyword>
<feature type="transmembrane region" description="Helical" evidence="1">
    <location>
        <begin position="77"/>
        <end position="99"/>
    </location>
</feature>
<feature type="transmembrane region" description="Helical" evidence="1">
    <location>
        <begin position="165"/>
        <end position="183"/>
    </location>
</feature>
<reference evidence="2" key="1">
    <citation type="submission" date="2021-01" db="EMBL/GenBank/DDBJ databases">
        <authorList>
            <person name="Corre E."/>
            <person name="Pelletier E."/>
            <person name="Niang G."/>
            <person name="Scheremetjew M."/>
            <person name="Finn R."/>
            <person name="Kale V."/>
            <person name="Holt S."/>
            <person name="Cochrane G."/>
            <person name="Meng A."/>
            <person name="Brown T."/>
            <person name="Cohen L."/>
        </authorList>
    </citation>
    <scope>NUCLEOTIDE SEQUENCE</scope>
    <source>
        <strain evidence="2">CCMP3107</strain>
    </source>
</reference>
<keyword evidence="1" id="KW-0812">Transmembrane</keyword>
<evidence type="ECO:0000313" key="2">
    <source>
        <dbReference type="EMBL" id="CAE0648962.1"/>
    </source>
</evidence>
<dbReference type="EMBL" id="HBIU01055797">
    <property type="protein sequence ID" value="CAE0648962.1"/>
    <property type="molecule type" value="Transcribed_RNA"/>
</dbReference>
<proteinExistence type="predicted"/>
<sequence length="252" mass="27246">MQGGSAYSRVPLEDTGVAGARVVAGVPLAEGPTTSHASRSDPTTTASQDWRARLKEPVGNCCCCFSLRQGVIILASLNLLGGVLSWFASVGFGILLTHWEFVKQWLQEHKDPSEDEQDFEDMEHTLKTFGPFVAVFMVLVGIAQVIIGLIGLHGAVYRNAKSARWYYLVSVVGVAFAAARSLGDGPLGFLVNVCLSAYYAKVAWSWYIFLAQQEGAERGRVNLASPQYFPPPPPHDRDTNLAVGGYVAPSVV</sequence>
<feature type="transmembrane region" description="Helical" evidence="1">
    <location>
        <begin position="189"/>
        <end position="210"/>
    </location>
</feature>
<keyword evidence="1" id="KW-1133">Transmembrane helix</keyword>
<protein>
    <submittedName>
        <fullName evidence="2">Uncharacterized protein</fullName>
    </submittedName>
</protein>
<dbReference type="AlphaFoldDB" id="A0A6T5N8S1"/>
<feature type="transmembrane region" description="Helical" evidence="1">
    <location>
        <begin position="129"/>
        <end position="153"/>
    </location>
</feature>